<evidence type="ECO:0000256" key="6">
    <source>
        <dbReference type="ARBA" id="ARBA00022771"/>
    </source>
</evidence>
<dbReference type="PROSITE" id="PS52013">
    <property type="entry name" value="ZF_C6H2"/>
    <property type="match status" value="1"/>
</dbReference>
<dbReference type="GO" id="GO:0070006">
    <property type="term" value="F:metalloaminopeptidase activity"/>
    <property type="evidence" value="ECO:0007669"/>
    <property type="project" value="UniProtKB-UniRule"/>
</dbReference>
<comment type="catalytic activity">
    <reaction evidence="9 11">
        <text>Release of N-terminal amino acids, preferentially methionine, from peptides and arylamides.</text>
        <dbReference type="EC" id="3.4.11.18"/>
    </reaction>
</comment>
<dbReference type="GO" id="GO:0008270">
    <property type="term" value="F:zinc ion binding"/>
    <property type="evidence" value="ECO:0007669"/>
    <property type="project" value="UniProtKB-KW"/>
</dbReference>
<dbReference type="AlphaFoldDB" id="A0A088RQ67"/>
<comment type="subcellular location">
    <subcellularLocation>
        <location evidence="1 9">Cytoplasm</location>
    </subcellularLocation>
</comment>
<evidence type="ECO:0000256" key="8">
    <source>
        <dbReference type="ARBA" id="ARBA00022833"/>
    </source>
</evidence>
<dbReference type="InterPro" id="IPR002467">
    <property type="entry name" value="Pept_M24A_MAP1"/>
</dbReference>
<evidence type="ECO:0000313" key="13">
    <source>
        <dbReference type="EMBL" id="AIN97394.1"/>
    </source>
</evidence>
<dbReference type="CDD" id="cd01086">
    <property type="entry name" value="MetAP1"/>
    <property type="match status" value="1"/>
</dbReference>
<dbReference type="InterPro" id="IPR001714">
    <property type="entry name" value="Pept_M24_MAP"/>
</dbReference>
<dbReference type="EMBL" id="CP009388">
    <property type="protein sequence ID" value="AIN97394.1"/>
    <property type="molecule type" value="Genomic_DNA"/>
</dbReference>
<dbReference type="KEGG" id="lpan:LPMP_190520"/>
<feature type="binding site" evidence="9">
    <location>
        <position position="230"/>
    </location>
    <ligand>
        <name>Zn(2+)</name>
        <dbReference type="ChEBI" id="CHEBI:29105"/>
        <label>4</label>
        <note>catalytic</note>
    </ligand>
</feature>
<keyword evidence="4 9" id="KW-0645">Protease</keyword>
<keyword evidence="6 10" id="KW-0863">Zinc-finger</keyword>
<keyword evidence="2 9" id="KW-0031">Aminopeptidase</keyword>
<evidence type="ECO:0000256" key="4">
    <source>
        <dbReference type="ARBA" id="ARBA00022670"/>
    </source>
</evidence>
<feature type="binding site" evidence="9">
    <location>
        <position position="219"/>
    </location>
    <ligand>
        <name>Zn(2+)</name>
        <dbReference type="ChEBI" id="CHEBI:29105"/>
        <label>3</label>
    </ligand>
</feature>
<dbReference type="OrthoDB" id="3209743at2759"/>
<feature type="binding site" evidence="9">
    <location>
        <position position="326"/>
    </location>
    <ligand>
        <name>Zn(2+)</name>
        <dbReference type="ChEBI" id="CHEBI:29105"/>
        <label>4</label>
        <note>catalytic</note>
    </ligand>
</feature>
<comment type="function">
    <text evidence="9 11">Cotranslationally removes the N-terminal methionine from nascent proteins. The N-terminal methionine is often cleaved when the second residue in the primary sequence is small and uncharged (Met-Ala-, Cys, Gly, Pro, Ser, Thr, or Val).</text>
</comment>
<dbReference type="InterPro" id="IPR036005">
    <property type="entry name" value="Creatinase/aminopeptidase-like"/>
</dbReference>
<dbReference type="VEuPathDB" id="TriTrypDB:LPAL13_190013500"/>
<evidence type="ECO:0000256" key="11">
    <source>
        <dbReference type="RuleBase" id="RU003653"/>
    </source>
</evidence>
<comment type="similarity">
    <text evidence="9 10">Belongs to the peptidase M24A family. Methionine aminopeptidase type 1 subfamily.</text>
</comment>
<keyword evidence="7 9" id="KW-0378">Hydrolase</keyword>
<proteinExistence type="inferred from homology"/>
<keyword evidence="14" id="KW-1185">Reference proteome</keyword>
<feature type="binding site" evidence="9">
    <location>
        <position position="357"/>
    </location>
    <ligand>
        <name>Zn(2+)</name>
        <dbReference type="ChEBI" id="CHEBI:29105"/>
        <label>3</label>
    </ligand>
</feature>
<evidence type="ECO:0000256" key="10">
    <source>
        <dbReference type="PROSITE-ProRule" id="PRU01357"/>
    </source>
</evidence>
<feature type="binding site" evidence="9">
    <location>
        <position position="293"/>
    </location>
    <ligand>
        <name>Zn(2+)</name>
        <dbReference type="ChEBI" id="CHEBI:29105"/>
        <label>4</label>
        <note>catalytic</note>
    </ligand>
</feature>
<feature type="binding site" evidence="9">
    <location>
        <position position="300"/>
    </location>
    <ligand>
        <name>a protein</name>
        <dbReference type="ChEBI" id="CHEBI:16541"/>
    </ligand>
    <ligandPart>
        <name>N-terminal L-methionine residue</name>
        <dbReference type="ChEBI" id="CHEBI:64731"/>
    </ligandPart>
</feature>
<accession>A0A088RQ67</accession>
<comment type="subunit">
    <text evidence="9">Associates with the 60S ribosomal subunit of the 80S translational complex.</text>
</comment>
<evidence type="ECO:0000313" key="14">
    <source>
        <dbReference type="Proteomes" id="UP000063063"/>
    </source>
</evidence>
<dbReference type="HAMAP" id="MF_01974">
    <property type="entry name" value="MetAP_1"/>
    <property type="match status" value="1"/>
</dbReference>
<dbReference type="PROSITE" id="PS00680">
    <property type="entry name" value="MAP_1"/>
    <property type="match status" value="1"/>
</dbReference>
<evidence type="ECO:0000256" key="5">
    <source>
        <dbReference type="ARBA" id="ARBA00022723"/>
    </source>
</evidence>
<sequence length="401" mass="44798">MPCEGCGSSEAGLQCPTCKKLSLPPSFFCRQDCFKTHWGTHKLKHTDTRNLPATIPTMTEVDERLFNFTGPLRPGRITPRRAVPKEIARPDYADRNDGVSELEEKDSGSNRVIAHSLKSLHEDYNNTELRRGSDILKIKRVNALSREVLDIACAAVKTGITTDEIDRIVHEATIERGMYPSPLNYYNFPKSVCTSVNEIICHGIPDNRPLEEGDIVNIDVSCYLDGFHGDLNETVFVGKPDDESVKIVHTAYACLMAGISVVKPDELYRYVGDAIEARAEKSGCSVVRSYTGHGIGKCFHTAPNVCHYKDNKSSGLMKPGHVFTIEPMINLGTWQDVTWPDNWTSATKDGKRTAQFEHTIVCTPEGVELLTDWKDGIPFYQKQLKEWSIPIPAEDPTEVKI</sequence>
<evidence type="ECO:0000256" key="1">
    <source>
        <dbReference type="ARBA" id="ARBA00004496"/>
    </source>
</evidence>
<dbReference type="GO" id="GO:0004239">
    <property type="term" value="F:initiator methionyl aminopeptidase activity"/>
    <property type="evidence" value="ECO:0007669"/>
    <property type="project" value="UniProtKB-UniRule"/>
</dbReference>
<evidence type="ECO:0000256" key="2">
    <source>
        <dbReference type="ARBA" id="ARBA00022438"/>
    </source>
</evidence>
<dbReference type="Pfam" id="PF00557">
    <property type="entry name" value="Peptidase_M24"/>
    <property type="match status" value="1"/>
</dbReference>
<dbReference type="GO" id="GO:0005829">
    <property type="term" value="C:cytosol"/>
    <property type="evidence" value="ECO:0007669"/>
    <property type="project" value="TreeGrafter"/>
</dbReference>
<evidence type="ECO:0000256" key="7">
    <source>
        <dbReference type="ARBA" id="ARBA00022801"/>
    </source>
</evidence>
<dbReference type="GO" id="GO:0006508">
    <property type="term" value="P:proteolysis"/>
    <property type="evidence" value="ECO:0007669"/>
    <property type="project" value="UniProtKB-KW"/>
</dbReference>
<name>A0A088RQ67_LEIPA</name>
<dbReference type="NCBIfam" id="TIGR00500">
    <property type="entry name" value="met_pdase_I"/>
    <property type="match status" value="1"/>
</dbReference>
<keyword evidence="5 9" id="KW-0479">Metal-binding</keyword>
<feature type="binding site" evidence="9">
    <location>
        <position position="230"/>
    </location>
    <ligand>
        <name>Zn(2+)</name>
        <dbReference type="ChEBI" id="CHEBI:29105"/>
        <label>3</label>
    </ligand>
</feature>
<reference evidence="13 14" key="1">
    <citation type="journal article" date="2015" name="Sci. Rep.">
        <title>The genome of Leishmania panamensis: insights into genomics of the L. (Viannia) subgenus.</title>
        <authorList>
            <person name="Llanes A."/>
            <person name="Restrepo C.M."/>
            <person name="Vecchio G.D."/>
            <person name="Anguizola F.J."/>
            <person name="Lleonart R."/>
        </authorList>
    </citation>
    <scope>NUCLEOTIDE SEQUENCE [LARGE SCALE GENOMIC DNA]</scope>
    <source>
        <strain evidence="13 14">MHOM/PA/94/PSC-1</strain>
    </source>
</reference>
<feature type="binding site" evidence="9">
    <location>
        <position position="202"/>
    </location>
    <ligand>
        <name>a protein</name>
        <dbReference type="ChEBI" id="CHEBI:16541"/>
    </ligand>
    <ligandPart>
        <name>N-terminal L-methionine residue</name>
        <dbReference type="ChEBI" id="CHEBI:64731"/>
    </ligandPart>
</feature>
<organism evidence="13 14">
    <name type="scientific">Leishmania panamensis</name>
    <dbReference type="NCBI Taxonomy" id="5679"/>
    <lineage>
        <taxon>Eukaryota</taxon>
        <taxon>Discoba</taxon>
        <taxon>Euglenozoa</taxon>
        <taxon>Kinetoplastea</taxon>
        <taxon>Metakinetoplastina</taxon>
        <taxon>Trypanosomatida</taxon>
        <taxon>Trypanosomatidae</taxon>
        <taxon>Leishmaniinae</taxon>
        <taxon>Leishmania</taxon>
        <taxon>Leishmania guyanensis species complex</taxon>
    </lineage>
</organism>
<evidence type="ECO:0000259" key="12">
    <source>
        <dbReference type="PROSITE" id="PS52013"/>
    </source>
</evidence>
<dbReference type="RefSeq" id="XP_010698047.1">
    <property type="nucleotide sequence ID" value="XM_010699745.1"/>
</dbReference>
<evidence type="ECO:0000256" key="9">
    <source>
        <dbReference type="HAMAP-Rule" id="MF_03174"/>
    </source>
</evidence>
<feature type="domain" description="C6H2-type" evidence="12">
    <location>
        <begin position="1"/>
        <end position="52"/>
    </location>
</feature>
<gene>
    <name evidence="13" type="ORF">LPMP_190520</name>
</gene>
<dbReference type="VEuPathDB" id="TriTrypDB:LPMP_190520"/>
<dbReference type="Proteomes" id="UP000063063">
    <property type="component" value="Chromosome 19"/>
</dbReference>
<protein>
    <recommendedName>
        <fullName evidence="11">Methionine aminopeptidase</fullName>
        <ecNumber evidence="11">3.4.11.18</ecNumber>
    </recommendedName>
</protein>
<comment type="cofactor">
    <cofactor evidence="9">
        <name>Zn(2+)</name>
        <dbReference type="ChEBI" id="CHEBI:29105"/>
    </cofactor>
    <cofactor evidence="9">
        <name>Co(2+)</name>
        <dbReference type="ChEBI" id="CHEBI:48828"/>
    </cofactor>
    <cofactor evidence="9">
        <name>Mn(2+)</name>
        <dbReference type="ChEBI" id="CHEBI:29035"/>
    </cofactor>
    <cofactor evidence="9">
        <name>Fe(2+)</name>
        <dbReference type="ChEBI" id="CHEBI:29033"/>
    </cofactor>
    <text evidence="9">Binds 2 divalent metal cations per subunit. Has a high-affinity and a low affinity metal-binding site. The true nature of the physiological cofactor is under debate. The enzyme is active with zinc, cobalt, manganese or divalent iron ions. Has high activity with zinc; zinc cofactor is transferred into the active site region by the ZNG1 zinc chaperone.</text>
</comment>
<dbReference type="PRINTS" id="PR00599">
    <property type="entry name" value="MAPEPTIDASE"/>
</dbReference>
<dbReference type="PANTHER" id="PTHR43330:SF7">
    <property type="entry name" value="METHIONINE AMINOPEPTIDASE 1"/>
    <property type="match status" value="1"/>
</dbReference>
<dbReference type="PANTHER" id="PTHR43330">
    <property type="entry name" value="METHIONINE AMINOPEPTIDASE"/>
    <property type="match status" value="1"/>
</dbReference>
<dbReference type="InterPro" id="IPR031615">
    <property type="entry name" value="Zfn-C6H2"/>
</dbReference>
<evidence type="ECO:0000256" key="3">
    <source>
        <dbReference type="ARBA" id="ARBA00022490"/>
    </source>
</evidence>
<keyword evidence="3 9" id="KW-0963">Cytoplasm</keyword>
<dbReference type="FunFam" id="3.90.230.10:FF:000010">
    <property type="entry name" value="Methionine aminopeptidase"/>
    <property type="match status" value="1"/>
</dbReference>
<dbReference type="GeneID" id="22574106"/>
<comment type="cofactor">
    <cofactor evidence="11">
        <name>Co(2+)</name>
        <dbReference type="ChEBI" id="CHEBI:48828"/>
    </cofactor>
    <cofactor evidence="11">
        <name>Zn(2+)</name>
        <dbReference type="ChEBI" id="CHEBI:29105"/>
    </cofactor>
    <cofactor evidence="11">
        <name>Mn(2+)</name>
        <dbReference type="ChEBI" id="CHEBI:29035"/>
    </cofactor>
    <cofactor evidence="11">
        <name>Fe(2+)</name>
        <dbReference type="ChEBI" id="CHEBI:29033"/>
    </cofactor>
    <text evidence="11">Binds 2 divalent metal cations per subunit. Has a high-affinity and a low affinity metal-binding site. The true nature of the physiological cofactor is under debate. The enzyme is active with cobalt, zinc, manganese or divalent iron ions.</text>
</comment>
<keyword evidence="8" id="KW-0862">Zinc</keyword>
<dbReference type="Gene3D" id="3.90.230.10">
    <property type="entry name" value="Creatinase/methionine aminopeptidase superfamily"/>
    <property type="match status" value="1"/>
</dbReference>
<dbReference type="EC" id="3.4.11.18" evidence="11"/>
<dbReference type="Pfam" id="PF15801">
    <property type="entry name" value="zf-C6H2"/>
    <property type="match status" value="1"/>
</dbReference>
<dbReference type="SUPFAM" id="SSF55920">
    <property type="entry name" value="Creatinase/aminopeptidase"/>
    <property type="match status" value="1"/>
</dbReference>
<dbReference type="eggNOG" id="KOG2738">
    <property type="taxonomic scope" value="Eukaryota"/>
</dbReference>
<feature type="binding site" evidence="9">
    <location>
        <position position="357"/>
    </location>
    <ligand>
        <name>Zn(2+)</name>
        <dbReference type="ChEBI" id="CHEBI:29105"/>
        <label>4</label>
        <note>catalytic</note>
    </ligand>
</feature>
<dbReference type="InterPro" id="IPR000994">
    <property type="entry name" value="Pept_M24"/>
</dbReference>